<keyword evidence="4" id="KW-0378">Hydrolase</keyword>
<feature type="signal peptide" evidence="7">
    <location>
        <begin position="1"/>
        <end position="18"/>
    </location>
</feature>
<dbReference type="GO" id="GO:0046872">
    <property type="term" value="F:metal ion binding"/>
    <property type="evidence" value="ECO:0007669"/>
    <property type="project" value="UniProtKB-KW"/>
</dbReference>
<reference evidence="9" key="1">
    <citation type="submission" date="2007-04" db="EMBL/GenBank/DDBJ databases">
        <authorList>
            <consortium name="The Broad Institute Genome Sequencing Platform"/>
            <person name="Birren B."/>
            <person name="Lander E."/>
            <person name="Galagan J."/>
            <person name="Nusbaum C."/>
            <person name="Devon K."/>
            <person name="Ma L.-J."/>
            <person name="Jaffe D."/>
            <person name="Butler J."/>
            <person name="Alvarez P."/>
            <person name="Gnerre S."/>
            <person name="Grabherr M."/>
            <person name="Kleber M."/>
            <person name="Mauceli E."/>
            <person name="Brockman W."/>
            <person name="MacCallum I.A."/>
            <person name="Young S."/>
            <person name="LaButti K."/>
            <person name="DeCaprio D."/>
            <person name="Crawford M."/>
            <person name="Koehrsen M."/>
            <person name="Engels R."/>
            <person name="Montgomery P."/>
            <person name="Pearson M."/>
            <person name="Howarth C."/>
            <person name="Larson L."/>
            <person name="White J."/>
            <person name="O'Leary S."/>
            <person name="Kodira C."/>
            <person name="Zeng Q."/>
            <person name="Yandava C."/>
            <person name="Alvarado L."/>
            <person name="Kistler C."/>
            <person name="Shim W.-B."/>
            <person name="Kang S."/>
            <person name="Woloshuk C."/>
        </authorList>
    </citation>
    <scope>NUCLEOTIDE SEQUENCE</scope>
    <source>
        <strain evidence="9">4287</strain>
    </source>
</reference>
<proteinExistence type="predicted"/>
<keyword evidence="3 7" id="KW-0732">Signal</keyword>
<dbReference type="Gene3D" id="3.20.20.370">
    <property type="entry name" value="Glycoside hydrolase/deacetylase"/>
    <property type="match status" value="1"/>
</dbReference>
<sequence>MRFSVLATCAGLLQLAAAAVPVGVAITKCTVDRNIALTFDDGPFAYTNELLDQLKKYGYKATFFMNGENWANINDYAATVKRVVAEGHQLGSHTYSHPDLATISNANVRTQMTRLEAEFLKIVGKWPTYMRPPYFSYNANTLSVMKTLGYHVINADVDSLDWEYNTPAETNTALNLFKKGITNGGSIALFHDVHENTVRNLIPKVLDAVKRSTRIPVTVGQCLGDPAANWYKTTKRTKRDFEDDEEVEDEKTVDERSLSEYIERSRFRRHAHHA</sequence>
<evidence type="ECO:0000256" key="5">
    <source>
        <dbReference type="ARBA" id="ARBA00023277"/>
    </source>
</evidence>
<keyword evidence="2" id="KW-0479">Metal-binding</keyword>
<dbReference type="GO" id="GO:0005975">
    <property type="term" value="P:carbohydrate metabolic process"/>
    <property type="evidence" value="ECO:0007669"/>
    <property type="project" value="InterPro"/>
</dbReference>
<protein>
    <recommendedName>
        <fullName evidence="8">NodB homology domain-containing protein</fullName>
    </recommendedName>
</protein>
<evidence type="ECO:0000256" key="4">
    <source>
        <dbReference type="ARBA" id="ARBA00022801"/>
    </source>
</evidence>
<evidence type="ECO:0000256" key="1">
    <source>
        <dbReference type="ARBA" id="ARBA00001941"/>
    </source>
</evidence>
<dbReference type="SUPFAM" id="SSF88713">
    <property type="entry name" value="Glycoside hydrolase/deacetylase"/>
    <property type="match status" value="1"/>
</dbReference>
<evidence type="ECO:0000256" key="6">
    <source>
        <dbReference type="ARBA" id="ARBA00023285"/>
    </source>
</evidence>
<dbReference type="CDD" id="cd10951">
    <property type="entry name" value="CE4_ClCDA_like"/>
    <property type="match status" value="1"/>
</dbReference>
<dbReference type="VEuPathDB" id="FungiDB:FOXG_09221"/>
<keyword evidence="6" id="KW-0170">Cobalt</keyword>
<dbReference type="PANTHER" id="PTHR46471">
    <property type="entry name" value="CHITIN DEACETYLASE"/>
    <property type="match status" value="1"/>
</dbReference>
<dbReference type="Pfam" id="PF01522">
    <property type="entry name" value="Polysacc_deac_1"/>
    <property type="match status" value="1"/>
</dbReference>
<organism evidence="9 10">
    <name type="scientific">Fusarium oxysporum f. sp. lycopersici (strain 4287 / CBS 123668 / FGSC 9935 / NRRL 34936)</name>
    <name type="common">Fusarium vascular wilt of tomato</name>
    <dbReference type="NCBI Taxonomy" id="426428"/>
    <lineage>
        <taxon>Eukaryota</taxon>
        <taxon>Fungi</taxon>
        <taxon>Dikarya</taxon>
        <taxon>Ascomycota</taxon>
        <taxon>Pezizomycotina</taxon>
        <taxon>Sordariomycetes</taxon>
        <taxon>Hypocreomycetidae</taxon>
        <taxon>Hypocreales</taxon>
        <taxon>Nectriaceae</taxon>
        <taxon>Fusarium</taxon>
        <taxon>Fusarium oxysporum species complex</taxon>
    </lineage>
</organism>
<dbReference type="GeneID" id="28950801"/>
<dbReference type="GO" id="GO:0016810">
    <property type="term" value="F:hydrolase activity, acting on carbon-nitrogen (but not peptide) bonds"/>
    <property type="evidence" value="ECO:0007669"/>
    <property type="project" value="InterPro"/>
</dbReference>
<evidence type="ECO:0000256" key="3">
    <source>
        <dbReference type="ARBA" id="ARBA00022729"/>
    </source>
</evidence>
<comment type="cofactor">
    <cofactor evidence="1">
        <name>Co(2+)</name>
        <dbReference type="ChEBI" id="CHEBI:48828"/>
    </cofactor>
</comment>
<dbReference type="OrthoDB" id="407355at2759"/>
<dbReference type="Proteomes" id="UP000009097">
    <property type="component" value="Unassembled WGS sequence"/>
</dbReference>
<dbReference type="KEGG" id="fox:FOXG_09221"/>
<dbReference type="AlphaFoldDB" id="A0A0J9VAW5"/>
<feature type="chain" id="PRO_5005324517" description="NodB homology domain-containing protein" evidence="7">
    <location>
        <begin position="19"/>
        <end position="274"/>
    </location>
</feature>
<evidence type="ECO:0000259" key="8">
    <source>
        <dbReference type="PROSITE" id="PS51677"/>
    </source>
</evidence>
<reference evidence="9" key="2">
    <citation type="journal article" date="2010" name="Nature">
        <title>Comparative genomics reveals mobile pathogenicity chromosomes in Fusarium.</title>
        <authorList>
            <person name="Ma L.J."/>
            <person name="van der Does H.C."/>
            <person name="Borkovich K.A."/>
            <person name="Coleman J.J."/>
            <person name="Daboussi M.J."/>
            <person name="Di Pietro A."/>
            <person name="Dufresne M."/>
            <person name="Freitag M."/>
            <person name="Grabherr M."/>
            <person name="Henrissat B."/>
            <person name="Houterman P.M."/>
            <person name="Kang S."/>
            <person name="Shim W.B."/>
            <person name="Woloshuk C."/>
            <person name="Xie X."/>
            <person name="Xu J.R."/>
            <person name="Antoniw J."/>
            <person name="Baker S.E."/>
            <person name="Bluhm B.H."/>
            <person name="Breakspear A."/>
            <person name="Brown D.W."/>
            <person name="Butchko R.A."/>
            <person name="Chapman S."/>
            <person name="Coulson R."/>
            <person name="Coutinho P.M."/>
            <person name="Danchin E.G."/>
            <person name="Diener A."/>
            <person name="Gale L.R."/>
            <person name="Gardiner D.M."/>
            <person name="Goff S."/>
            <person name="Hammond-Kosack K.E."/>
            <person name="Hilburn K."/>
            <person name="Hua-Van A."/>
            <person name="Jonkers W."/>
            <person name="Kazan K."/>
            <person name="Kodira C.D."/>
            <person name="Koehrsen M."/>
            <person name="Kumar L."/>
            <person name="Lee Y.H."/>
            <person name="Li L."/>
            <person name="Manners J.M."/>
            <person name="Miranda-Saavedra D."/>
            <person name="Mukherjee M."/>
            <person name="Park G."/>
            <person name="Park J."/>
            <person name="Park S.Y."/>
            <person name="Proctor R.H."/>
            <person name="Regev A."/>
            <person name="Ruiz-Roldan M.C."/>
            <person name="Sain D."/>
            <person name="Sakthikumar S."/>
            <person name="Sykes S."/>
            <person name="Schwartz D.C."/>
            <person name="Turgeon B.G."/>
            <person name="Wapinski I."/>
            <person name="Yoder O."/>
            <person name="Young S."/>
            <person name="Zeng Q."/>
            <person name="Zhou S."/>
            <person name="Galagan J."/>
            <person name="Cuomo C.A."/>
            <person name="Kistler H.C."/>
            <person name="Rep M."/>
        </authorList>
    </citation>
    <scope>NUCLEOTIDE SEQUENCE [LARGE SCALE GENOMIC DNA]</scope>
    <source>
        <strain evidence="9">4287</strain>
    </source>
</reference>
<feature type="domain" description="NodB homology" evidence="8">
    <location>
        <begin position="33"/>
        <end position="220"/>
    </location>
</feature>
<dbReference type="RefSeq" id="XP_018246303.1">
    <property type="nucleotide sequence ID" value="XM_018388275.1"/>
</dbReference>
<dbReference type="InterPro" id="IPR011330">
    <property type="entry name" value="Glyco_hydro/deAcase_b/a-brl"/>
</dbReference>
<dbReference type="PANTHER" id="PTHR46471:SF2">
    <property type="entry name" value="CHITIN DEACETYLASE-RELATED"/>
    <property type="match status" value="1"/>
</dbReference>
<accession>A0A0J9VAW5</accession>
<dbReference type="PROSITE" id="PS51677">
    <property type="entry name" value="NODB"/>
    <property type="match status" value="1"/>
</dbReference>
<dbReference type="SMR" id="A0A0J9VAW5"/>
<dbReference type="InterPro" id="IPR002509">
    <property type="entry name" value="NODB_dom"/>
</dbReference>
<evidence type="ECO:0000256" key="2">
    <source>
        <dbReference type="ARBA" id="ARBA00022723"/>
    </source>
</evidence>
<evidence type="ECO:0000313" key="10">
    <source>
        <dbReference type="Proteomes" id="UP000009097"/>
    </source>
</evidence>
<name>A0A0J9VAW5_FUSO4</name>
<evidence type="ECO:0000256" key="7">
    <source>
        <dbReference type="SAM" id="SignalP"/>
    </source>
</evidence>
<gene>
    <name evidence="9" type="ORF">FOXG_09221</name>
</gene>
<dbReference type="EMBL" id="DS231706">
    <property type="protein sequence ID" value="KNB08258.1"/>
    <property type="molecule type" value="Genomic_DNA"/>
</dbReference>
<keyword evidence="5" id="KW-0119">Carbohydrate metabolism</keyword>
<evidence type="ECO:0000313" key="9">
    <source>
        <dbReference type="EMBL" id="KNB08258.1"/>
    </source>
</evidence>